<keyword evidence="4" id="KW-0547">Nucleotide-binding</keyword>
<evidence type="ECO:0000256" key="4">
    <source>
        <dbReference type="ARBA" id="ARBA00022741"/>
    </source>
</evidence>
<dbReference type="InterPro" id="IPR006116">
    <property type="entry name" value="NT_2-5OAS_ClassI-CCAase"/>
</dbReference>
<dbReference type="InterPro" id="IPR048445">
    <property type="entry name" value="DncV-like_NTFase"/>
</dbReference>
<keyword evidence="1" id="KW-0808">Transferase</keyword>
<name>A0ABX7Q6C6_9BACT</name>
<keyword evidence="6" id="KW-0460">Magnesium</keyword>
<keyword evidence="8" id="KW-0051">Antiviral defense</keyword>
<organism evidence="12 13">
    <name type="scientific">Geobacter benzoatilyticus</name>
    <dbReference type="NCBI Taxonomy" id="2815309"/>
    <lineage>
        <taxon>Bacteria</taxon>
        <taxon>Pseudomonadati</taxon>
        <taxon>Thermodesulfobacteriota</taxon>
        <taxon>Desulfuromonadia</taxon>
        <taxon>Geobacterales</taxon>
        <taxon>Geobacteraceae</taxon>
        <taxon>Geobacter</taxon>
    </lineage>
</organism>
<evidence type="ECO:0000256" key="10">
    <source>
        <dbReference type="ARBA" id="ARBA00048304"/>
    </source>
</evidence>
<dbReference type="Proteomes" id="UP000663651">
    <property type="component" value="Chromosome"/>
</dbReference>
<keyword evidence="13" id="KW-1185">Reference proteome</keyword>
<feature type="domain" description="Cyclic GMP-AMP synthase DncV-like nucleotidyltransferase" evidence="11">
    <location>
        <begin position="51"/>
        <end position="138"/>
    </location>
</feature>
<evidence type="ECO:0000256" key="5">
    <source>
        <dbReference type="ARBA" id="ARBA00022840"/>
    </source>
</evidence>
<proteinExistence type="predicted"/>
<comment type="catalytic activity">
    <reaction evidence="10">
        <text>GTP + ATP = 3',3'-cGAMP + 2 diphosphate</text>
        <dbReference type="Rhea" id="RHEA:35647"/>
        <dbReference type="ChEBI" id="CHEBI:30616"/>
        <dbReference type="ChEBI" id="CHEBI:33019"/>
        <dbReference type="ChEBI" id="CHEBI:37565"/>
        <dbReference type="ChEBI" id="CHEBI:71501"/>
    </reaction>
    <physiologicalReaction direction="left-to-right" evidence="10">
        <dbReference type="Rhea" id="RHEA:35648"/>
    </physiologicalReaction>
</comment>
<evidence type="ECO:0000256" key="9">
    <source>
        <dbReference type="ARBA" id="ARBA00044145"/>
    </source>
</evidence>
<evidence type="ECO:0000256" key="6">
    <source>
        <dbReference type="ARBA" id="ARBA00022842"/>
    </source>
</evidence>
<evidence type="ECO:0000313" key="13">
    <source>
        <dbReference type="Proteomes" id="UP000663651"/>
    </source>
</evidence>
<protein>
    <recommendedName>
        <fullName evidence="9">Cyclic GMP-AMP synthase</fullName>
    </recommendedName>
</protein>
<dbReference type="CDD" id="cd05400">
    <property type="entry name" value="NT_2-5OAS_ClassI-CCAase"/>
    <property type="match status" value="1"/>
</dbReference>
<gene>
    <name evidence="12" type="ORF">JZM60_06490</name>
</gene>
<keyword evidence="7" id="KW-0546">Nucleotide metabolism</keyword>
<keyword evidence="3" id="KW-0479">Metal-binding</keyword>
<reference evidence="12 13" key="1">
    <citation type="submission" date="2021-03" db="EMBL/GenBank/DDBJ databases">
        <title>Geobacter metallireducens gen. nov. sp. nov., a microorganism capable of coupling the complete oxidation of organic compounds to the reduction of iron and other metals.</title>
        <authorList>
            <person name="Li Y."/>
        </authorList>
    </citation>
    <scope>NUCLEOTIDE SEQUENCE [LARGE SCALE GENOMIC DNA]</scope>
    <source>
        <strain evidence="12 13">Jerry-YX</strain>
    </source>
</reference>
<sequence>MMTNNQKKMLLEKMLSELELPESAYERAKDRYDDLGEWLGRDESTVQGFEPHIYPQGSFRLGTAIRPVHEEEAYDLDLACKIQQGITKGSSTQEGLKALIGNELELYRKARNIAAPLEEKHRCWRLEYQDHLNFHMDIVPCIPADDDNQGVIFESLRKAWTDDILAESVAHLTVSITDDRHPRYRSICDDWNISNPDGYAKWFESRMNESLRMLLEKAQVDDIPVYKRKTPLQRCVQLLKCHRDLMFKDDSDVKPISIIITTLAAQAYDGEVDLYDALSNILARMGDLVNSTTPKVPNPVNPSEDFADRWAMPKYKHLKLEENFWTWLRQVRSDFDNLTRSEDATFIAEQANQRFRARMDVEDLRKSLGLAQGVSIIVPKAHSIEAAPPKPWERD</sequence>
<evidence type="ECO:0000256" key="8">
    <source>
        <dbReference type="ARBA" id="ARBA00023118"/>
    </source>
</evidence>
<dbReference type="Pfam" id="PF21654">
    <property type="entry name" value="DncV-like_NTFase"/>
    <property type="match status" value="1"/>
</dbReference>
<evidence type="ECO:0000259" key="11">
    <source>
        <dbReference type="Pfam" id="PF21654"/>
    </source>
</evidence>
<keyword evidence="2" id="KW-0548">Nucleotidyltransferase</keyword>
<dbReference type="EMBL" id="CP071382">
    <property type="protein sequence ID" value="QSV46909.1"/>
    <property type="molecule type" value="Genomic_DNA"/>
</dbReference>
<evidence type="ECO:0000256" key="2">
    <source>
        <dbReference type="ARBA" id="ARBA00022695"/>
    </source>
</evidence>
<accession>A0ABX7Q6C6</accession>
<evidence type="ECO:0000256" key="1">
    <source>
        <dbReference type="ARBA" id="ARBA00022679"/>
    </source>
</evidence>
<evidence type="ECO:0000256" key="7">
    <source>
        <dbReference type="ARBA" id="ARBA00023080"/>
    </source>
</evidence>
<evidence type="ECO:0000313" key="12">
    <source>
        <dbReference type="EMBL" id="QSV46909.1"/>
    </source>
</evidence>
<dbReference type="RefSeq" id="WP_207164687.1">
    <property type="nucleotide sequence ID" value="NZ_CP071382.1"/>
</dbReference>
<evidence type="ECO:0000256" key="3">
    <source>
        <dbReference type="ARBA" id="ARBA00022723"/>
    </source>
</evidence>
<keyword evidence="5" id="KW-0067">ATP-binding</keyword>